<dbReference type="GO" id="GO:0008831">
    <property type="term" value="F:dTDP-4-dehydrorhamnose reductase activity"/>
    <property type="evidence" value="ECO:0007669"/>
    <property type="project" value="UniProtKB-EC"/>
</dbReference>
<dbReference type="OrthoDB" id="9803892at2"/>
<dbReference type="PANTHER" id="PTHR10491">
    <property type="entry name" value="DTDP-4-DEHYDRORHAMNOSE REDUCTASE"/>
    <property type="match status" value="1"/>
</dbReference>
<protein>
    <recommendedName>
        <fullName evidence="4 6">dTDP-4-dehydrorhamnose reductase</fullName>
        <ecNumber evidence="3 6">1.1.1.133</ecNumber>
    </recommendedName>
</protein>
<evidence type="ECO:0000256" key="2">
    <source>
        <dbReference type="ARBA" id="ARBA00010944"/>
    </source>
</evidence>
<dbReference type="AlphaFoldDB" id="A0A501XGR6"/>
<gene>
    <name evidence="8" type="primary">rfbD</name>
    <name evidence="8" type="ORF">FJQ54_12955</name>
</gene>
<comment type="caution">
    <text evidence="8">The sequence shown here is derived from an EMBL/GenBank/DDBJ whole genome shotgun (WGS) entry which is preliminary data.</text>
</comment>
<dbReference type="PANTHER" id="PTHR10491:SF4">
    <property type="entry name" value="METHIONINE ADENOSYLTRANSFERASE 2 SUBUNIT BETA"/>
    <property type="match status" value="1"/>
</dbReference>
<keyword evidence="9" id="KW-1185">Reference proteome</keyword>
<evidence type="ECO:0000313" key="9">
    <source>
        <dbReference type="Proteomes" id="UP000319897"/>
    </source>
</evidence>
<dbReference type="InterPro" id="IPR036291">
    <property type="entry name" value="NAD(P)-bd_dom_sf"/>
</dbReference>
<dbReference type="EMBL" id="VFSU01000029">
    <property type="protein sequence ID" value="TPE59831.1"/>
    <property type="molecule type" value="Genomic_DNA"/>
</dbReference>
<dbReference type="Gene3D" id="3.40.50.720">
    <property type="entry name" value="NAD(P)-binding Rossmann-like Domain"/>
    <property type="match status" value="1"/>
</dbReference>
<name>A0A501XGR6_9SPHN</name>
<proteinExistence type="inferred from homology"/>
<dbReference type="Gene3D" id="3.90.25.10">
    <property type="entry name" value="UDP-galactose 4-epimerase, domain 1"/>
    <property type="match status" value="1"/>
</dbReference>
<dbReference type="InterPro" id="IPR029903">
    <property type="entry name" value="RmlD-like-bd"/>
</dbReference>
<comment type="pathway">
    <text evidence="1 6">Carbohydrate biosynthesis; dTDP-L-rhamnose biosynthesis.</text>
</comment>
<reference evidence="8 9" key="1">
    <citation type="submission" date="2019-06" db="EMBL/GenBank/DDBJ databases">
        <authorList>
            <person name="Lee I."/>
            <person name="Jang G.I."/>
            <person name="Hwang C.Y."/>
        </authorList>
    </citation>
    <scope>NUCLEOTIDE SEQUENCE [LARGE SCALE GENOMIC DNA]</scope>
    <source>
        <strain evidence="8 9">PAMC 28131</strain>
    </source>
</reference>
<evidence type="ECO:0000256" key="6">
    <source>
        <dbReference type="RuleBase" id="RU364082"/>
    </source>
</evidence>
<dbReference type="Proteomes" id="UP000319897">
    <property type="component" value="Unassembled WGS sequence"/>
</dbReference>
<comment type="cofactor">
    <cofactor evidence="6">
        <name>Mg(2+)</name>
        <dbReference type="ChEBI" id="CHEBI:18420"/>
    </cofactor>
    <text evidence="6">Binds 1 Mg(2+) ion per monomer.</text>
</comment>
<evidence type="ECO:0000259" key="7">
    <source>
        <dbReference type="Pfam" id="PF04321"/>
    </source>
</evidence>
<dbReference type="EC" id="1.1.1.133" evidence="3 6"/>
<dbReference type="GO" id="GO:0005829">
    <property type="term" value="C:cytosol"/>
    <property type="evidence" value="ECO:0007669"/>
    <property type="project" value="TreeGrafter"/>
</dbReference>
<dbReference type="NCBIfam" id="TIGR01214">
    <property type="entry name" value="rmlD"/>
    <property type="match status" value="1"/>
</dbReference>
<dbReference type="SUPFAM" id="SSF51735">
    <property type="entry name" value="NAD(P)-binding Rossmann-fold domains"/>
    <property type="match status" value="1"/>
</dbReference>
<evidence type="ECO:0000256" key="1">
    <source>
        <dbReference type="ARBA" id="ARBA00004781"/>
    </source>
</evidence>
<comment type="function">
    <text evidence="6">Catalyzes the reduction of dTDP-6-deoxy-L-lyxo-4-hexulose to yield dTDP-L-rhamnose.</text>
</comment>
<evidence type="ECO:0000256" key="3">
    <source>
        <dbReference type="ARBA" id="ARBA00012929"/>
    </source>
</evidence>
<comment type="catalytic activity">
    <reaction evidence="5 6">
        <text>dTDP-beta-L-rhamnose + NADP(+) = dTDP-4-dehydro-beta-L-rhamnose + NADPH + H(+)</text>
        <dbReference type="Rhea" id="RHEA:21796"/>
        <dbReference type="ChEBI" id="CHEBI:15378"/>
        <dbReference type="ChEBI" id="CHEBI:57510"/>
        <dbReference type="ChEBI" id="CHEBI:57783"/>
        <dbReference type="ChEBI" id="CHEBI:58349"/>
        <dbReference type="ChEBI" id="CHEBI:62830"/>
        <dbReference type="EC" id="1.1.1.133"/>
    </reaction>
</comment>
<dbReference type="RefSeq" id="WP_140928840.1">
    <property type="nucleotide sequence ID" value="NZ_VFSU01000029.1"/>
</dbReference>
<evidence type="ECO:0000313" key="8">
    <source>
        <dbReference type="EMBL" id="TPE59831.1"/>
    </source>
</evidence>
<organism evidence="8 9">
    <name type="scientific">Sandaracinobacter neustonicus</name>
    <dbReference type="NCBI Taxonomy" id="1715348"/>
    <lineage>
        <taxon>Bacteria</taxon>
        <taxon>Pseudomonadati</taxon>
        <taxon>Pseudomonadota</taxon>
        <taxon>Alphaproteobacteria</taxon>
        <taxon>Sphingomonadales</taxon>
        <taxon>Sphingosinicellaceae</taxon>
        <taxon>Sandaracinobacter</taxon>
    </lineage>
</organism>
<feature type="domain" description="RmlD-like substrate binding" evidence="7">
    <location>
        <begin position="1"/>
        <end position="283"/>
    </location>
</feature>
<dbReference type="UniPathway" id="UPA00124"/>
<dbReference type="CDD" id="cd05254">
    <property type="entry name" value="dTDP_HR_like_SDR_e"/>
    <property type="match status" value="1"/>
</dbReference>
<keyword evidence="6" id="KW-0521">NADP</keyword>
<dbReference type="GO" id="GO:0019305">
    <property type="term" value="P:dTDP-rhamnose biosynthetic process"/>
    <property type="evidence" value="ECO:0007669"/>
    <property type="project" value="UniProtKB-UniPathway"/>
</dbReference>
<evidence type="ECO:0000256" key="4">
    <source>
        <dbReference type="ARBA" id="ARBA00017099"/>
    </source>
</evidence>
<evidence type="ECO:0000256" key="5">
    <source>
        <dbReference type="ARBA" id="ARBA00048200"/>
    </source>
</evidence>
<dbReference type="Pfam" id="PF04321">
    <property type="entry name" value="RmlD_sub_bind"/>
    <property type="match status" value="1"/>
</dbReference>
<comment type="similarity">
    <text evidence="2 6">Belongs to the dTDP-4-dehydrorhamnose reductase family.</text>
</comment>
<keyword evidence="6 8" id="KW-0560">Oxidoreductase</keyword>
<sequence>MKVLIAGAAGQLGRAMQATAPQGVTIIAPPEAEFDILDDAKVSAVISAAAPQLVVNAAAYTQVDKAEADVATAEAVNGTAAGRLAAAAAAAGARFAHVSTDFVFDGLSPLPYAPDAVPNPIGAYGETKLSGERQVLAAHPNPLILRTAWVYAAEGNNFVRTMLRLMRERDELKVVADQVGTPTHAAGLARAIWTLDAAGVSGIHHWTDAGVASWYDFAVAIRDEALAIGLLERRTPVVPIRTSDYPTPARRPAMSVLDKGSSWAVTGPAAHWRDELKLALAQMKEQA</sequence>
<dbReference type="InterPro" id="IPR005913">
    <property type="entry name" value="dTDP_dehydrorham_reduct"/>
</dbReference>
<accession>A0A501XGR6</accession>